<protein>
    <recommendedName>
        <fullName evidence="3">Holin</fullName>
    </recommendedName>
</protein>
<sequence length="72" mass="8374">MKLEKLVEGYNWVYLTHVLLVAPLLILVPLASIYKDKLKLSDNFILMLMYTLIAFGIVVFFYHGNKLRKAVM</sequence>
<keyword evidence="1" id="KW-0812">Transmembrane</keyword>
<dbReference type="AlphaFoldDB" id="A0A6C0CD35"/>
<accession>A0A6C0CD35</accession>
<evidence type="ECO:0000313" key="2">
    <source>
        <dbReference type="EMBL" id="QHT02488.1"/>
    </source>
</evidence>
<name>A0A6C0CD35_9ZZZZ</name>
<evidence type="ECO:0008006" key="3">
    <source>
        <dbReference type="Google" id="ProtNLM"/>
    </source>
</evidence>
<dbReference type="EMBL" id="MN739395">
    <property type="protein sequence ID" value="QHT02488.1"/>
    <property type="molecule type" value="Genomic_DNA"/>
</dbReference>
<feature type="transmembrane region" description="Helical" evidence="1">
    <location>
        <begin position="12"/>
        <end position="32"/>
    </location>
</feature>
<evidence type="ECO:0000256" key="1">
    <source>
        <dbReference type="SAM" id="Phobius"/>
    </source>
</evidence>
<keyword evidence="1" id="KW-1133">Transmembrane helix</keyword>
<keyword evidence="1" id="KW-0472">Membrane</keyword>
<proteinExistence type="predicted"/>
<reference evidence="2" key="1">
    <citation type="journal article" date="2020" name="Nature">
        <title>Giant virus diversity and host interactions through global metagenomics.</title>
        <authorList>
            <person name="Schulz F."/>
            <person name="Roux S."/>
            <person name="Paez-Espino D."/>
            <person name="Jungbluth S."/>
            <person name="Walsh D.A."/>
            <person name="Denef V.J."/>
            <person name="McMahon K.D."/>
            <person name="Konstantinidis K.T."/>
            <person name="Eloe-Fadrosh E.A."/>
            <person name="Kyrpides N.C."/>
            <person name="Woyke T."/>
        </authorList>
    </citation>
    <scope>NUCLEOTIDE SEQUENCE</scope>
    <source>
        <strain evidence="2">GVMAG-M-3300020595-32</strain>
    </source>
</reference>
<feature type="transmembrane region" description="Helical" evidence="1">
    <location>
        <begin position="44"/>
        <end position="62"/>
    </location>
</feature>
<organism evidence="2">
    <name type="scientific">viral metagenome</name>
    <dbReference type="NCBI Taxonomy" id="1070528"/>
    <lineage>
        <taxon>unclassified sequences</taxon>
        <taxon>metagenomes</taxon>
        <taxon>organismal metagenomes</taxon>
    </lineage>
</organism>